<keyword evidence="2" id="KW-1185">Reference proteome</keyword>
<dbReference type="EMBL" id="CM042009">
    <property type="protein sequence ID" value="KAI3791974.1"/>
    <property type="molecule type" value="Genomic_DNA"/>
</dbReference>
<gene>
    <name evidence="1" type="ORF">L2E82_05842</name>
</gene>
<dbReference type="Proteomes" id="UP001055811">
    <property type="component" value="Linkage Group LG01"/>
</dbReference>
<evidence type="ECO:0000313" key="1">
    <source>
        <dbReference type="EMBL" id="KAI3791974.1"/>
    </source>
</evidence>
<proteinExistence type="predicted"/>
<reference evidence="1 2" key="2">
    <citation type="journal article" date="2022" name="Mol. Ecol. Resour.">
        <title>The genomes of chicory, endive, great burdock and yacon provide insights into Asteraceae paleo-polyploidization history and plant inulin production.</title>
        <authorList>
            <person name="Fan W."/>
            <person name="Wang S."/>
            <person name="Wang H."/>
            <person name="Wang A."/>
            <person name="Jiang F."/>
            <person name="Liu H."/>
            <person name="Zhao H."/>
            <person name="Xu D."/>
            <person name="Zhang Y."/>
        </authorList>
    </citation>
    <scope>NUCLEOTIDE SEQUENCE [LARGE SCALE GENOMIC DNA]</scope>
    <source>
        <strain evidence="2">cv. Punajuju</strain>
        <tissue evidence="1">Leaves</tissue>
    </source>
</reference>
<evidence type="ECO:0000313" key="2">
    <source>
        <dbReference type="Proteomes" id="UP001055811"/>
    </source>
</evidence>
<organism evidence="1 2">
    <name type="scientific">Cichorium intybus</name>
    <name type="common">Chicory</name>
    <dbReference type="NCBI Taxonomy" id="13427"/>
    <lineage>
        <taxon>Eukaryota</taxon>
        <taxon>Viridiplantae</taxon>
        <taxon>Streptophyta</taxon>
        <taxon>Embryophyta</taxon>
        <taxon>Tracheophyta</taxon>
        <taxon>Spermatophyta</taxon>
        <taxon>Magnoliopsida</taxon>
        <taxon>eudicotyledons</taxon>
        <taxon>Gunneridae</taxon>
        <taxon>Pentapetalae</taxon>
        <taxon>asterids</taxon>
        <taxon>campanulids</taxon>
        <taxon>Asterales</taxon>
        <taxon>Asteraceae</taxon>
        <taxon>Cichorioideae</taxon>
        <taxon>Cichorieae</taxon>
        <taxon>Cichoriinae</taxon>
        <taxon>Cichorium</taxon>
    </lineage>
</organism>
<protein>
    <submittedName>
        <fullName evidence="1">Uncharacterized protein</fullName>
    </submittedName>
</protein>
<accession>A0ACB9H8F6</accession>
<comment type="caution">
    <text evidence="1">The sequence shown here is derived from an EMBL/GenBank/DDBJ whole genome shotgun (WGS) entry which is preliminary data.</text>
</comment>
<sequence>MECRLESWNLFKTRNKNLELVYHYRKSANSNIVKAMEESEINRFRNMRNQKDKTRCMIIGEISKISEEAYRAKKSANLMRCSKIGSKNRGGSEIGSNNTSGSEIGSKNRGKKAYNEENEMEAAR</sequence>
<reference evidence="2" key="1">
    <citation type="journal article" date="2022" name="Mol. Ecol. Resour.">
        <title>The genomes of chicory, endive, great burdock and yacon provide insights into Asteraceae palaeo-polyploidization history and plant inulin production.</title>
        <authorList>
            <person name="Fan W."/>
            <person name="Wang S."/>
            <person name="Wang H."/>
            <person name="Wang A."/>
            <person name="Jiang F."/>
            <person name="Liu H."/>
            <person name="Zhao H."/>
            <person name="Xu D."/>
            <person name="Zhang Y."/>
        </authorList>
    </citation>
    <scope>NUCLEOTIDE SEQUENCE [LARGE SCALE GENOMIC DNA]</scope>
    <source>
        <strain evidence="2">cv. Punajuju</strain>
    </source>
</reference>
<name>A0ACB9H8F6_CICIN</name>